<dbReference type="GeneID" id="59374555"/>
<gene>
    <name evidence="2" type="ORF">PC9H_004737</name>
</gene>
<name>A0A8H6ZXT3_PLEOS</name>
<keyword evidence="3" id="KW-1185">Reference proteome</keyword>
<dbReference type="RefSeq" id="XP_036632821.1">
    <property type="nucleotide sequence ID" value="XM_036774319.1"/>
</dbReference>
<dbReference type="VEuPathDB" id="FungiDB:PC9H_004737"/>
<organism evidence="2 3">
    <name type="scientific">Pleurotus ostreatus</name>
    <name type="common">Oyster mushroom</name>
    <name type="synonym">White-rot fungus</name>
    <dbReference type="NCBI Taxonomy" id="5322"/>
    <lineage>
        <taxon>Eukaryota</taxon>
        <taxon>Fungi</taxon>
        <taxon>Dikarya</taxon>
        <taxon>Basidiomycota</taxon>
        <taxon>Agaricomycotina</taxon>
        <taxon>Agaricomycetes</taxon>
        <taxon>Agaricomycetidae</taxon>
        <taxon>Agaricales</taxon>
        <taxon>Pleurotineae</taxon>
        <taxon>Pleurotaceae</taxon>
        <taxon>Pleurotus</taxon>
    </lineage>
</organism>
<evidence type="ECO:0000313" key="3">
    <source>
        <dbReference type="Proteomes" id="UP000623687"/>
    </source>
</evidence>
<evidence type="ECO:0000256" key="1">
    <source>
        <dbReference type="SAM" id="Phobius"/>
    </source>
</evidence>
<reference evidence="2" key="1">
    <citation type="submission" date="2019-07" db="EMBL/GenBank/DDBJ databases">
        <authorList>
            <person name="Palmer J.M."/>
        </authorList>
    </citation>
    <scope>NUCLEOTIDE SEQUENCE</scope>
    <source>
        <strain evidence="2">PC9</strain>
    </source>
</reference>
<dbReference type="EMBL" id="JACETU010000003">
    <property type="protein sequence ID" value="KAF7432794.1"/>
    <property type="molecule type" value="Genomic_DNA"/>
</dbReference>
<keyword evidence="1" id="KW-0472">Membrane</keyword>
<sequence length="309" mass="32141">MWIAEIIPSQGFLSDNLAPRAGASVMMDDAALWVVDVAVVAVAAMWETFATPVAAVGIVKRDVKGIHAALRTTVVVQEEDVADQGRTVPSPTVVAGVAKMARSAPLEAQPVVVVVVVVVAAAEMSLLLVIPGSSIVDITATDPRITYRGSWQSVASSCNSSSQSRMATEPFSSFSLDFQGNAVYLSLSSNNARYTVTVGGRTTTFGGFESLVIPSNCSLSFEQAGLPTQSNTIQVTVSGSSLDSSLADDQWSFALDKIVVASTDPAVTSSARAAQSTVTGLSDNSAPALKWASIRLATGVAVVSVFFLF</sequence>
<keyword evidence="1" id="KW-0812">Transmembrane</keyword>
<comment type="caution">
    <text evidence="2">The sequence shown here is derived from an EMBL/GenBank/DDBJ whole genome shotgun (WGS) entry which is preliminary data.</text>
</comment>
<dbReference type="Gene3D" id="2.60.120.260">
    <property type="entry name" value="Galactose-binding domain-like"/>
    <property type="match status" value="1"/>
</dbReference>
<protein>
    <submittedName>
        <fullName evidence="2">Uncharacterized protein</fullName>
    </submittedName>
</protein>
<feature type="transmembrane region" description="Helical" evidence="1">
    <location>
        <begin position="30"/>
        <end position="59"/>
    </location>
</feature>
<dbReference type="OrthoDB" id="10573366at2759"/>
<accession>A0A8H6ZXT3</accession>
<keyword evidence="1" id="KW-1133">Transmembrane helix</keyword>
<evidence type="ECO:0000313" key="2">
    <source>
        <dbReference type="EMBL" id="KAF7432794.1"/>
    </source>
</evidence>
<dbReference type="Proteomes" id="UP000623687">
    <property type="component" value="Unassembled WGS sequence"/>
</dbReference>
<feature type="transmembrane region" description="Helical" evidence="1">
    <location>
        <begin position="110"/>
        <end position="130"/>
    </location>
</feature>
<dbReference type="AlphaFoldDB" id="A0A8H6ZXT3"/>
<proteinExistence type="predicted"/>